<dbReference type="InterPro" id="IPR036055">
    <property type="entry name" value="LDL_receptor-like_sf"/>
</dbReference>
<sequence length="377" mass="40946">MWLLTINSSCAVGYEIEASGQPDFKFYFVPKNSNFSFERPIIGTETHVVIVNPDTTTASNLYAPSQLQFMDFSGIPFDGSLVNRTTMMTNDYLTITDSSFYIKNTAQCKGQFDCSAMGGPCLPFSVVHDCIYACPNGADEGCLTGTQKCGCTCIPNSAICPTNVADAECLSIPNIEFFKCFSDGACIPSIFVGDGFKDCSDNSDEMPQNFDECSPNNHGFTANLCSKDAVCSKISGYDYFCSCKSGFWGDGFYCIVLSTTVSPITLTSATYYSIIYTLWSALYSVKCPGQFDCGLGAGNCTTIKNYRDCKKDCPNGMDEGYVHCDDPKHWDLCKLGLVHCDPTTMLCAGNSTDGSTRCVCIPGITYSKDGFKTCVPI</sequence>
<name>A0A915LB21_ROMCU</name>
<dbReference type="Pfam" id="PF12947">
    <property type="entry name" value="EGF_3"/>
    <property type="match status" value="1"/>
</dbReference>
<keyword evidence="4" id="KW-0677">Repeat</keyword>
<reference evidence="11" key="1">
    <citation type="submission" date="2022-11" db="UniProtKB">
        <authorList>
            <consortium name="WormBaseParasite"/>
        </authorList>
    </citation>
    <scope>IDENTIFICATION</scope>
</reference>
<dbReference type="Proteomes" id="UP000887565">
    <property type="component" value="Unplaced"/>
</dbReference>
<comment type="subcellular location">
    <subcellularLocation>
        <location evidence="1">Membrane</location>
        <topology evidence="1">Single-pass membrane protein</topology>
    </subcellularLocation>
</comment>
<dbReference type="InterPro" id="IPR050685">
    <property type="entry name" value="LDLR"/>
</dbReference>
<evidence type="ECO:0000256" key="8">
    <source>
        <dbReference type="PROSITE-ProRule" id="PRU00076"/>
    </source>
</evidence>
<dbReference type="PROSITE" id="PS01186">
    <property type="entry name" value="EGF_2"/>
    <property type="match status" value="1"/>
</dbReference>
<dbReference type="SMART" id="SM00192">
    <property type="entry name" value="LDLa"/>
    <property type="match status" value="3"/>
</dbReference>
<dbReference type="GO" id="GO:0016192">
    <property type="term" value="P:vesicle-mediated transport"/>
    <property type="evidence" value="ECO:0007669"/>
    <property type="project" value="UniProtKB-ARBA"/>
</dbReference>
<evidence type="ECO:0000256" key="1">
    <source>
        <dbReference type="ARBA" id="ARBA00004167"/>
    </source>
</evidence>
<protein>
    <submittedName>
        <fullName evidence="11">EGF-like domain-containing protein</fullName>
    </submittedName>
</protein>
<dbReference type="SMART" id="SM00181">
    <property type="entry name" value="EGF"/>
    <property type="match status" value="2"/>
</dbReference>
<dbReference type="PROSITE" id="PS50026">
    <property type="entry name" value="EGF_3"/>
    <property type="match status" value="1"/>
</dbReference>
<evidence type="ECO:0000256" key="3">
    <source>
        <dbReference type="ARBA" id="ARBA00022692"/>
    </source>
</evidence>
<dbReference type="GO" id="GO:0005886">
    <property type="term" value="C:plasma membrane"/>
    <property type="evidence" value="ECO:0007669"/>
    <property type="project" value="TreeGrafter"/>
</dbReference>
<proteinExistence type="predicted"/>
<comment type="caution">
    <text evidence="8">Lacks conserved residue(s) required for the propagation of feature annotation.</text>
</comment>
<dbReference type="SUPFAM" id="SSF57424">
    <property type="entry name" value="LDL receptor-like module"/>
    <property type="match status" value="1"/>
</dbReference>
<accession>A0A915LB21</accession>
<dbReference type="PRINTS" id="PR00261">
    <property type="entry name" value="LDLRECEPTOR"/>
</dbReference>
<dbReference type="InterPro" id="IPR002172">
    <property type="entry name" value="LDrepeatLR_classA_rpt"/>
</dbReference>
<dbReference type="PROSITE" id="PS50068">
    <property type="entry name" value="LDLRA_2"/>
    <property type="match status" value="1"/>
</dbReference>
<evidence type="ECO:0000313" key="10">
    <source>
        <dbReference type="Proteomes" id="UP000887565"/>
    </source>
</evidence>
<evidence type="ECO:0000256" key="7">
    <source>
        <dbReference type="ARBA" id="ARBA00023157"/>
    </source>
</evidence>
<dbReference type="Gene3D" id="4.10.400.10">
    <property type="entry name" value="Low-density Lipoprotein Receptor"/>
    <property type="match status" value="1"/>
</dbReference>
<keyword evidence="5" id="KW-1133">Transmembrane helix</keyword>
<keyword evidence="7" id="KW-1015">Disulfide bond</keyword>
<dbReference type="WBParaSite" id="nRc.2.0.1.t48330-RA">
    <property type="protein sequence ID" value="nRc.2.0.1.t48330-RA"/>
    <property type="gene ID" value="nRc.2.0.1.g48330"/>
</dbReference>
<evidence type="ECO:0000259" key="9">
    <source>
        <dbReference type="PROSITE" id="PS50026"/>
    </source>
</evidence>
<dbReference type="PANTHER" id="PTHR24270:SF62">
    <property type="entry name" value="LOW-DENSITY LIPOPROTEIN RECEPTOR-RELATED PROTEIN 2"/>
    <property type="match status" value="1"/>
</dbReference>
<dbReference type="PANTHER" id="PTHR24270">
    <property type="entry name" value="LOW-DENSITY LIPOPROTEIN RECEPTOR-RELATED"/>
    <property type="match status" value="1"/>
</dbReference>
<evidence type="ECO:0000256" key="2">
    <source>
        <dbReference type="ARBA" id="ARBA00022536"/>
    </source>
</evidence>
<evidence type="ECO:0000256" key="4">
    <source>
        <dbReference type="ARBA" id="ARBA00022737"/>
    </source>
</evidence>
<dbReference type="CDD" id="cd00112">
    <property type="entry name" value="LDLa"/>
    <property type="match status" value="1"/>
</dbReference>
<dbReference type="AlphaFoldDB" id="A0A915LB21"/>
<evidence type="ECO:0000256" key="6">
    <source>
        <dbReference type="ARBA" id="ARBA00023136"/>
    </source>
</evidence>
<feature type="domain" description="EGF-like" evidence="9">
    <location>
        <begin position="209"/>
        <end position="255"/>
    </location>
</feature>
<evidence type="ECO:0000313" key="11">
    <source>
        <dbReference type="WBParaSite" id="nRc.2.0.1.t48330-RA"/>
    </source>
</evidence>
<dbReference type="Gene3D" id="2.10.25.10">
    <property type="entry name" value="Laminin"/>
    <property type="match status" value="1"/>
</dbReference>
<dbReference type="InterPro" id="IPR000742">
    <property type="entry name" value="EGF"/>
</dbReference>
<evidence type="ECO:0000256" key="5">
    <source>
        <dbReference type="ARBA" id="ARBA00022989"/>
    </source>
</evidence>
<organism evidence="10 11">
    <name type="scientific">Romanomermis culicivorax</name>
    <name type="common">Nematode worm</name>
    <dbReference type="NCBI Taxonomy" id="13658"/>
    <lineage>
        <taxon>Eukaryota</taxon>
        <taxon>Metazoa</taxon>
        <taxon>Ecdysozoa</taxon>
        <taxon>Nematoda</taxon>
        <taxon>Enoplea</taxon>
        <taxon>Dorylaimia</taxon>
        <taxon>Mermithida</taxon>
        <taxon>Mermithoidea</taxon>
        <taxon>Mermithidae</taxon>
        <taxon>Romanomermis</taxon>
    </lineage>
</organism>
<keyword evidence="10" id="KW-1185">Reference proteome</keyword>
<keyword evidence="2 8" id="KW-0245">EGF-like domain</keyword>
<keyword evidence="6" id="KW-0472">Membrane</keyword>
<dbReference type="InterPro" id="IPR024731">
    <property type="entry name" value="NELL2-like_EGF"/>
</dbReference>
<keyword evidence="3" id="KW-0812">Transmembrane</keyword>